<dbReference type="PANTHER" id="PTHR42770:SF15">
    <property type="entry name" value="GLUTAMATE_GAMMA-AMINOBUTYRATE ANTIPORTER-RELATED"/>
    <property type="match status" value="1"/>
</dbReference>
<feature type="transmembrane region" description="Helical" evidence="7">
    <location>
        <begin position="350"/>
        <end position="373"/>
    </location>
</feature>
<evidence type="ECO:0000313" key="10">
    <source>
        <dbReference type="Proteomes" id="UP000288669"/>
    </source>
</evidence>
<reference evidence="9 10" key="1">
    <citation type="submission" date="2017-05" db="EMBL/GenBank/DDBJ databases">
        <title>Vagococcus spp. assemblies.</title>
        <authorList>
            <person name="Gulvik C.A."/>
        </authorList>
    </citation>
    <scope>NUCLEOTIDE SEQUENCE [LARGE SCALE GENOMIC DNA]</scope>
    <source>
        <strain evidence="9 10">DSM 24756</strain>
    </source>
</reference>
<name>A0A430AHW6_9ENTE</name>
<dbReference type="OrthoDB" id="9791588at2"/>
<dbReference type="InterPro" id="IPR002293">
    <property type="entry name" value="AA/rel_permease1"/>
</dbReference>
<evidence type="ECO:0000256" key="2">
    <source>
        <dbReference type="ARBA" id="ARBA00022448"/>
    </source>
</evidence>
<keyword evidence="5 7" id="KW-1133">Transmembrane helix</keyword>
<feature type="transmembrane region" description="Helical" evidence="7">
    <location>
        <begin position="86"/>
        <end position="107"/>
    </location>
</feature>
<dbReference type="GO" id="GO:0022857">
    <property type="term" value="F:transmembrane transporter activity"/>
    <property type="evidence" value="ECO:0007669"/>
    <property type="project" value="InterPro"/>
</dbReference>
<feature type="chain" id="PRO_5019060437" evidence="8">
    <location>
        <begin position="26"/>
        <end position="450"/>
    </location>
</feature>
<keyword evidence="2" id="KW-0813">Transport</keyword>
<organism evidence="9 10">
    <name type="scientific">Vagococcus entomophilus</name>
    <dbReference type="NCBI Taxonomy" id="1160095"/>
    <lineage>
        <taxon>Bacteria</taxon>
        <taxon>Bacillati</taxon>
        <taxon>Bacillota</taxon>
        <taxon>Bacilli</taxon>
        <taxon>Lactobacillales</taxon>
        <taxon>Enterococcaceae</taxon>
        <taxon>Vagococcus</taxon>
    </lineage>
</organism>
<evidence type="ECO:0000256" key="7">
    <source>
        <dbReference type="SAM" id="Phobius"/>
    </source>
</evidence>
<evidence type="ECO:0000256" key="1">
    <source>
        <dbReference type="ARBA" id="ARBA00004651"/>
    </source>
</evidence>
<sequence length="450" mass="49917">MKSKKKFSLFSAILSVICVVFVAEAAAPVAAIGPSQFFWWIFLLVTFLVPYGLISSELGTTYPSDGGIYDWVTKAYGHKWGARVSWYYWINYPLWLASLAVMCPELIKLVTGYTGGAISNLLLSLLFIWVVIWISFYPISDNLWILNGAAVIKIFLAVSVGILGIYVAVTQGMANEYTIKTLLPTFDLRSLSFISVIIFNLLGFEVICTFSEEMENPKKQIPQAIIIGGLVIAGIYIFSAFGIGVAIPTENISVSSGLIDSLQLLLHSKTGIFIKISAFLFLLTLFGNMISWSMGVNNTACYAAENNDMPRFFGKRSAKNQMPTGAAMMNGIVATIVVVLSPLLPNKDLFWSFFSLNLVTFLLSYLPVLPAFYTLRKKESDVYRPFRVVGKDWWLKILVIVPMIMLIIALIFTALPLQFDTATLKEKLPVTIGTIICVLIGEGFILLKKD</sequence>
<dbReference type="InterPro" id="IPR050367">
    <property type="entry name" value="APC_superfamily"/>
</dbReference>
<keyword evidence="6 7" id="KW-0472">Membrane</keyword>
<keyword evidence="3" id="KW-1003">Cell membrane</keyword>
<feature type="transmembrane region" description="Helical" evidence="7">
    <location>
        <begin position="393"/>
        <end position="416"/>
    </location>
</feature>
<dbReference type="AlphaFoldDB" id="A0A430AHW6"/>
<gene>
    <name evidence="9" type="ORF">CBF30_00225</name>
</gene>
<dbReference type="EMBL" id="NGJZ01000001">
    <property type="protein sequence ID" value="RSU07702.1"/>
    <property type="molecule type" value="Genomic_DNA"/>
</dbReference>
<feature type="transmembrane region" description="Helical" evidence="7">
    <location>
        <begin position="189"/>
        <end position="212"/>
    </location>
</feature>
<comment type="caution">
    <text evidence="9">The sequence shown here is derived from an EMBL/GenBank/DDBJ whole genome shotgun (WGS) entry which is preliminary data.</text>
</comment>
<dbReference type="GO" id="GO:0005886">
    <property type="term" value="C:plasma membrane"/>
    <property type="evidence" value="ECO:0007669"/>
    <property type="project" value="UniProtKB-SubCell"/>
</dbReference>
<dbReference type="Gene3D" id="1.20.1740.10">
    <property type="entry name" value="Amino acid/polyamine transporter I"/>
    <property type="match status" value="1"/>
</dbReference>
<keyword evidence="4 7" id="KW-0812">Transmembrane</keyword>
<evidence type="ECO:0000256" key="5">
    <source>
        <dbReference type="ARBA" id="ARBA00022989"/>
    </source>
</evidence>
<feature type="transmembrane region" description="Helical" evidence="7">
    <location>
        <begin position="428"/>
        <end position="447"/>
    </location>
</feature>
<feature type="transmembrane region" description="Helical" evidence="7">
    <location>
        <begin position="113"/>
        <end position="136"/>
    </location>
</feature>
<protein>
    <submittedName>
        <fullName evidence="9">Amino acid:proton antiporter</fullName>
    </submittedName>
</protein>
<dbReference type="Pfam" id="PF13520">
    <property type="entry name" value="AA_permease_2"/>
    <property type="match status" value="1"/>
</dbReference>
<keyword evidence="8" id="KW-0732">Signal</keyword>
<evidence type="ECO:0000313" key="9">
    <source>
        <dbReference type="EMBL" id="RSU07702.1"/>
    </source>
</evidence>
<dbReference type="RefSeq" id="WP_126821612.1">
    <property type="nucleotide sequence ID" value="NZ_JBHLWU010000001.1"/>
</dbReference>
<feature type="transmembrane region" description="Helical" evidence="7">
    <location>
        <begin position="143"/>
        <end position="169"/>
    </location>
</feature>
<feature type="transmembrane region" description="Helical" evidence="7">
    <location>
        <begin position="325"/>
        <end position="344"/>
    </location>
</feature>
<comment type="subcellular location">
    <subcellularLocation>
        <location evidence="1">Cell membrane</location>
        <topology evidence="1">Multi-pass membrane protein</topology>
    </subcellularLocation>
</comment>
<accession>A0A430AHW6</accession>
<dbReference type="Proteomes" id="UP000288669">
    <property type="component" value="Unassembled WGS sequence"/>
</dbReference>
<evidence type="ECO:0000256" key="6">
    <source>
        <dbReference type="ARBA" id="ARBA00023136"/>
    </source>
</evidence>
<dbReference type="PIRSF" id="PIRSF006060">
    <property type="entry name" value="AA_transporter"/>
    <property type="match status" value="1"/>
</dbReference>
<feature type="transmembrane region" description="Helical" evidence="7">
    <location>
        <begin position="35"/>
        <end position="54"/>
    </location>
</feature>
<feature type="signal peptide" evidence="8">
    <location>
        <begin position="1"/>
        <end position="25"/>
    </location>
</feature>
<feature type="transmembrane region" description="Helical" evidence="7">
    <location>
        <begin position="224"/>
        <end position="247"/>
    </location>
</feature>
<keyword evidence="10" id="KW-1185">Reference proteome</keyword>
<proteinExistence type="predicted"/>
<evidence type="ECO:0000256" key="8">
    <source>
        <dbReference type="SAM" id="SignalP"/>
    </source>
</evidence>
<evidence type="ECO:0000256" key="3">
    <source>
        <dbReference type="ARBA" id="ARBA00022475"/>
    </source>
</evidence>
<evidence type="ECO:0000256" key="4">
    <source>
        <dbReference type="ARBA" id="ARBA00022692"/>
    </source>
</evidence>
<feature type="transmembrane region" description="Helical" evidence="7">
    <location>
        <begin position="272"/>
        <end position="290"/>
    </location>
</feature>
<dbReference type="PANTHER" id="PTHR42770">
    <property type="entry name" value="AMINO ACID TRANSPORTER-RELATED"/>
    <property type="match status" value="1"/>
</dbReference>